<dbReference type="RefSeq" id="XP_056682950.1">
    <property type="nucleotide sequence ID" value="XM_056826972.1"/>
</dbReference>
<organism evidence="2 3">
    <name type="scientific">Spinacia oleracea</name>
    <name type="common">Spinach</name>
    <dbReference type="NCBI Taxonomy" id="3562"/>
    <lineage>
        <taxon>Eukaryota</taxon>
        <taxon>Viridiplantae</taxon>
        <taxon>Streptophyta</taxon>
        <taxon>Embryophyta</taxon>
        <taxon>Tracheophyta</taxon>
        <taxon>Spermatophyta</taxon>
        <taxon>Magnoliopsida</taxon>
        <taxon>eudicotyledons</taxon>
        <taxon>Gunneridae</taxon>
        <taxon>Pentapetalae</taxon>
        <taxon>Caryophyllales</taxon>
        <taxon>Chenopodiaceae</taxon>
        <taxon>Chenopodioideae</taxon>
        <taxon>Anserineae</taxon>
        <taxon>Spinacia</taxon>
    </lineage>
</organism>
<feature type="transmembrane region" description="Helical" evidence="1">
    <location>
        <begin position="42"/>
        <end position="66"/>
    </location>
</feature>
<evidence type="ECO:0000313" key="2">
    <source>
        <dbReference type="Proteomes" id="UP000813463"/>
    </source>
</evidence>
<reference evidence="3" key="2">
    <citation type="submission" date="2025-08" db="UniProtKB">
        <authorList>
            <consortium name="RefSeq"/>
        </authorList>
    </citation>
    <scope>IDENTIFICATION</scope>
    <source>
        <tissue evidence="3">Leaf</tissue>
    </source>
</reference>
<proteinExistence type="predicted"/>
<evidence type="ECO:0000313" key="3">
    <source>
        <dbReference type="RefSeq" id="XP_056682950.1"/>
    </source>
</evidence>
<keyword evidence="2" id="KW-1185">Reference proteome</keyword>
<keyword evidence="1" id="KW-0472">Membrane</keyword>
<reference evidence="2" key="1">
    <citation type="journal article" date="2021" name="Nat. Commun.">
        <title>Genomic analyses provide insights into spinach domestication and the genetic basis of agronomic traits.</title>
        <authorList>
            <person name="Cai X."/>
            <person name="Sun X."/>
            <person name="Xu C."/>
            <person name="Sun H."/>
            <person name="Wang X."/>
            <person name="Ge C."/>
            <person name="Zhang Z."/>
            <person name="Wang Q."/>
            <person name="Fei Z."/>
            <person name="Jiao C."/>
            <person name="Wang Q."/>
        </authorList>
    </citation>
    <scope>NUCLEOTIDE SEQUENCE [LARGE SCALE GENOMIC DNA]</scope>
    <source>
        <strain evidence="2">cv. Varoflay</strain>
    </source>
</reference>
<dbReference type="Proteomes" id="UP000813463">
    <property type="component" value="Chromosome 4"/>
</dbReference>
<keyword evidence="1" id="KW-0812">Transmembrane</keyword>
<sequence>MLQSSTRDHKTFMPFPTVGLLFPVPKKCWSRKMKLKDLWVQVWLGILPVFGGTVVMLLFYLLLDFLRRRNQQNRKISKSKISDASDKISVKDGEGGVVVIAGLDSVLSTSGDGGGDGRGRRGCS</sequence>
<evidence type="ECO:0000256" key="1">
    <source>
        <dbReference type="SAM" id="Phobius"/>
    </source>
</evidence>
<dbReference type="GeneID" id="130459531"/>
<gene>
    <name evidence="3" type="primary">LOC130459531</name>
</gene>
<name>A0ABM3QHX2_SPIOL</name>
<protein>
    <submittedName>
        <fullName evidence="3">Uncharacterized protein</fullName>
    </submittedName>
</protein>
<accession>A0ABM3QHX2</accession>
<keyword evidence="1" id="KW-1133">Transmembrane helix</keyword>